<dbReference type="GO" id="GO:0005737">
    <property type="term" value="C:cytoplasm"/>
    <property type="evidence" value="ECO:0007669"/>
    <property type="project" value="UniProtKB-SubCell"/>
</dbReference>
<dbReference type="RefSeq" id="WP_068702340.1">
    <property type="nucleotide sequence ID" value="NZ_BDCR01000001.1"/>
</dbReference>
<proteinExistence type="inferred from homology"/>
<dbReference type="AlphaFoldDB" id="A0A170Z2H4"/>
<dbReference type="InterPro" id="IPR014039">
    <property type="entry name" value="Transl_elong_EFTs/EF1B_dimer"/>
</dbReference>
<reference evidence="10" key="1">
    <citation type="submission" date="2016-04" db="EMBL/GenBank/DDBJ databases">
        <title>Draft genome sequence of Paludibacter jiangxiensis strain NM7.</title>
        <authorList>
            <person name="Qiu Y."/>
            <person name="Matsuura N."/>
            <person name="Ohashi A."/>
            <person name="Tourlousse M.D."/>
            <person name="Sekiguchi Y."/>
        </authorList>
    </citation>
    <scope>NUCLEOTIDE SEQUENCE [LARGE SCALE GENOMIC DNA]</scope>
    <source>
        <strain evidence="10">NM7</strain>
    </source>
</reference>
<dbReference type="Pfam" id="PF00889">
    <property type="entry name" value="EF_TS"/>
    <property type="match status" value="1"/>
</dbReference>
<comment type="function">
    <text evidence="5 6">Associates with the EF-Tu.GDP complex and induces the exchange of GDP to GTP. It remains bound to the aminoacyl-tRNA.EF-Tu.GTP complex up to the GTP hydrolysis stage on the ribosome.</text>
</comment>
<sequence>MAVTMAEISKLRTMTGAGMMDCKNALTEANGDFDAAVEIIRKKGQAVAAKRSDREASEGCVLAGTNGGFAATLALKCETDFVAKNADFVALTQAILNKALEAKPKTQDELLALTIDGRSIAEHITERTGITGEKTELDYYEFVEGGTVTTYIHPGNKLATIVAFAEKDAEYETMHGIAMHIAAMSPVAIDESAVPQKVKDNELAVAIEKTKNELVAKEVEVALKKAGINPAHVDSEDHIESNMAKGWISAEDAAKAREIKTTVAAEKSATLPEQKVNNIAAGRMAKFFKEYTLVEQKYEGGGEEAGKITVKELLAKKQLTCVAFKRVTLNQE</sequence>
<evidence type="ECO:0000256" key="4">
    <source>
        <dbReference type="ARBA" id="ARBA00022917"/>
    </source>
</evidence>
<dbReference type="CDD" id="cd14275">
    <property type="entry name" value="UBA_EF-Ts"/>
    <property type="match status" value="1"/>
</dbReference>
<keyword evidence="5" id="KW-0963">Cytoplasm</keyword>
<dbReference type="HAMAP" id="MF_00050">
    <property type="entry name" value="EF_Ts"/>
    <property type="match status" value="1"/>
</dbReference>
<evidence type="ECO:0000256" key="5">
    <source>
        <dbReference type="HAMAP-Rule" id="MF_00050"/>
    </source>
</evidence>
<evidence type="ECO:0000256" key="1">
    <source>
        <dbReference type="ARBA" id="ARBA00005532"/>
    </source>
</evidence>
<dbReference type="OrthoDB" id="9808348at2"/>
<evidence type="ECO:0000256" key="2">
    <source>
        <dbReference type="ARBA" id="ARBA00016956"/>
    </source>
</evidence>
<comment type="caution">
    <text evidence="9">The sequence shown here is derived from an EMBL/GenBank/DDBJ whole genome shotgun (WGS) entry which is preliminary data.</text>
</comment>
<protein>
    <recommendedName>
        <fullName evidence="2 5">Elongation factor Ts</fullName>
        <shortName evidence="5">EF-Ts</shortName>
    </recommendedName>
</protein>
<gene>
    <name evidence="5" type="primary">tsf</name>
    <name evidence="9" type="ORF">PJIAN_1875</name>
</gene>
<dbReference type="STRING" id="681398.PJIAN_1875"/>
<dbReference type="InterPro" id="IPR009060">
    <property type="entry name" value="UBA-like_sf"/>
</dbReference>
<dbReference type="PROSITE" id="PS01126">
    <property type="entry name" value="EF_TS_1"/>
    <property type="match status" value="1"/>
</dbReference>
<dbReference type="SUPFAM" id="SSF54713">
    <property type="entry name" value="Elongation factor Ts (EF-Ts), dimerisation domain"/>
    <property type="match status" value="2"/>
</dbReference>
<comment type="subcellular location">
    <subcellularLocation>
        <location evidence="5 7">Cytoplasm</location>
    </subcellularLocation>
</comment>
<dbReference type="Gene3D" id="3.30.479.20">
    <property type="entry name" value="Elongation factor Ts, dimerisation domain"/>
    <property type="match status" value="3"/>
</dbReference>
<name>A0A170Z2H4_9BACT</name>
<comment type="similarity">
    <text evidence="1 5 6">Belongs to the EF-Ts family.</text>
</comment>
<dbReference type="FunFam" id="1.10.8.10:FF:000001">
    <property type="entry name" value="Elongation factor Ts"/>
    <property type="match status" value="1"/>
</dbReference>
<dbReference type="Gene3D" id="1.10.286.20">
    <property type="match status" value="1"/>
</dbReference>
<reference evidence="10" key="2">
    <citation type="journal article" date="2017" name="Genome Announc.">
        <title>Draft genome sequence of Paludibacter jiangxiensis NM7(T), a propionate-producing fermentative bacterium.</title>
        <authorList>
            <person name="Qiu Y.-L."/>
            <person name="Tourlousse D.M."/>
            <person name="Matsuura N."/>
            <person name="Ohashi A."/>
            <person name="Sekiguchi Y."/>
        </authorList>
    </citation>
    <scope>NUCLEOTIDE SEQUENCE [LARGE SCALE GENOMIC DNA]</scope>
    <source>
        <strain evidence="10">NM7</strain>
    </source>
</reference>
<keyword evidence="10" id="KW-1185">Reference proteome</keyword>
<dbReference type="InterPro" id="IPR001816">
    <property type="entry name" value="Transl_elong_EFTs/EF1B"/>
</dbReference>
<dbReference type="PANTHER" id="PTHR11741:SF0">
    <property type="entry name" value="ELONGATION FACTOR TS, MITOCHONDRIAL"/>
    <property type="match status" value="1"/>
</dbReference>
<feature type="region of interest" description="Involved in Mg(2+) ion dislocation from EF-Tu" evidence="5">
    <location>
        <begin position="79"/>
        <end position="82"/>
    </location>
</feature>
<dbReference type="EMBL" id="BDCR01000001">
    <property type="protein sequence ID" value="GAT62282.1"/>
    <property type="molecule type" value="Genomic_DNA"/>
</dbReference>
<keyword evidence="4 5" id="KW-0648">Protein biosynthesis</keyword>
<evidence type="ECO:0000256" key="3">
    <source>
        <dbReference type="ARBA" id="ARBA00022768"/>
    </source>
</evidence>
<dbReference type="PROSITE" id="PS01127">
    <property type="entry name" value="EF_TS_2"/>
    <property type="match status" value="1"/>
</dbReference>
<keyword evidence="3 5" id="KW-0251">Elongation factor</keyword>
<evidence type="ECO:0000259" key="8">
    <source>
        <dbReference type="Pfam" id="PF00889"/>
    </source>
</evidence>
<dbReference type="GO" id="GO:0003746">
    <property type="term" value="F:translation elongation factor activity"/>
    <property type="evidence" value="ECO:0007669"/>
    <property type="project" value="UniProtKB-UniRule"/>
</dbReference>
<feature type="domain" description="Translation elongation factor EFTs/EF1B dimerisation" evidence="8">
    <location>
        <begin position="71"/>
        <end position="213"/>
    </location>
</feature>
<evidence type="ECO:0000256" key="7">
    <source>
        <dbReference type="RuleBase" id="RU000643"/>
    </source>
</evidence>
<dbReference type="SUPFAM" id="SSF46934">
    <property type="entry name" value="UBA-like"/>
    <property type="match status" value="1"/>
</dbReference>
<organism evidence="9 10">
    <name type="scientific">Paludibacter jiangxiensis</name>
    <dbReference type="NCBI Taxonomy" id="681398"/>
    <lineage>
        <taxon>Bacteria</taxon>
        <taxon>Pseudomonadati</taxon>
        <taxon>Bacteroidota</taxon>
        <taxon>Bacteroidia</taxon>
        <taxon>Bacteroidales</taxon>
        <taxon>Paludibacteraceae</taxon>
        <taxon>Paludibacter</taxon>
    </lineage>
</organism>
<dbReference type="InterPro" id="IPR018101">
    <property type="entry name" value="Transl_elong_Ts_CS"/>
</dbReference>
<dbReference type="InterPro" id="IPR036402">
    <property type="entry name" value="EF-Ts_dimer_sf"/>
</dbReference>
<dbReference type="PANTHER" id="PTHR11741">
    <property type="entry name" value="ELONGATION FACTOR TS"/>
    <property type="match status" value="1"/>
</dbReference>
<dbReference type="Proteomes" id="UP000076586">
    <property type="component" value="Unassembled WGS sequence"/>
</dbReference>
<evidence type="ECO:0000313" key="9">
    <source>
        <dbReference type="EMBL" id="GAT62282.1"/>
    </source>
</evidence>
<evidence type="ECO:0000313" key="10">
    <source>
        <dbReference type="Proteomes" id="UP000076586"/>
    </source>
</evidence>
<accession>A0A170Z2H4</accession>
<evidence type="ECO:0000256" key="6">
    <source>
        <dbReference type="RuleBase" id="RU000642"/>
    </source>
</evidence>
<dbReference type="Gene3D" id="1.10.8.10">
    <property type="entry name" value="DNA helicase RuvA subunit, C-terminal domain"/>
    <property type="match status" value="1"/>
</dbReference>
<dbReference type="NCBIfam" id="TIGR00116">
    <property type="entry name" value="tsf"/>
    <property type="match status" value="1"/>
</dbReference>